<accession>A0ABS5FDX7</accession>
<organism evidence="1 2">
    <name type="scientific">Bradyrhizobium jicamae</name>
    <dbReference type="NCBI Taxonomy" id="280332"/>
    <lineage>
        <taxon>Bacteria</taxon>
        <taxon>Pseudomonadati</taxon>
        <taxon>Pseudomonadota</taxon>
        <taxon>Alphaproteobacteria</taxon>
        <taxon>Hyphomicrobiales</taxon>
        <taxon>Nitrobacteraceae</taxon>
        <taxon>Bradyrhizobium</taxon>
    </lineage>
</organism>
<reference evidence="2" key="1">
    <citation type="journal article" date="2021" name="ISME J.">
        <title>Evolutionary origin and ecological implication of a unique nif island in free-living Bradyrhizobium lineages.</title>
        <authorList>
            <person name="Tao J."/>
        </authorList>
    </citation>
    <scope>NUCLEOTIDE SEQUENCE [LARGE SCALE GENOMIC DNA]</scope>
    <source>
        <strain evidence="2">SZCCT0434</strain>
    </source>
</reference>
<dbReference type="Proteomes" id="UP001315278">
    <property type="component" value="Unassembled WGS sequence"/>
</dbReference>
<sequence length="126" mass="13857">MSDTAGPVHAHAVVWIDHLVAKIFSVGVTGVHARSVRARLSARHLRHKPNEIGSSPVQQDAAFLANVSECLEGCTDLLILGPGTEKIELMHYLKAVKPELSLELEPIDHSTDREIVALARKRFHLD</sequence>
<evidence type="ECO:0008006" key="3">
    <source>
        <dbReference type="Google" id="ProtNLM"/>
    </source>
</evidence>
<keyword evidence="2" id="KW-1185">Reference proteome</keyword>
<comment type="caution">
    <text evidence="1">The sequence shown here is derived from an EMBL/GenBank/DDBJ whole genome shotgun (WGS) entry which is preliminary data.</text>
</comment>
<dbReference type="EMBL" id="JAFCJH010000004">
    <property type="protein sequence ID" value="MBR0795002.1"/>
    <property type="molecule type" value="Genomic_DNA"/>
</dbReference>
<protein>
    <recommendedName>
        <fullName evidence="3">Translational machinery protein</fullName>
    </recommendedName>
</protein>
<evidence type="ECO:0000313" key="2">
    <source>
        <dbReference type="Proteomes" id="UP001315278"/>
    </source>
</evidence>
<gene>
    <name evidence="1" type="ORF">JQ615_06350</name>
</gene>
<dbReference type="SUPFAM" id="SSF53137">
    <property type="entry name" value="Translational machinery components"/>
    <property type="match status" value="1"/>
</dbReference>
<evidence type="ECO:0000313" key="1">
    <source>
        <dbReference type="EMBL" id="MBR0795002.1"/>
    </source>
</evidence>
<dbReference type="RefSeq" id="WP_212492037.1">
    <property type="nucleotide sequence ID" value="NZ_JAFCJH010000004.1"/>
</dbReference>
<name>A0ABS5FDX7_9BRAD</name>
<proteinExistence type="predicted"/>